<feature type="region of interest" description="Disordered" evidence="2">
    <location>
        <begin position="699"/>
        <end position="742"/>
    </location>
</feature>
<dbReference type="PANTHER" id="PTHR22741">
    <property type="entry name" value="P140CAP/SNIP-RELATED"/>
    <property type="match status" value="1"/>
</dbReference>
<dbReference type="PANTHER" id="PTHR22741:SF10">
    <property type="entry name" value="COILED-COIL DOMAIN-CONTAINING PROTEIN CG32809"/>
    <property type="match status" value="1"/>
</dbReference>
<keyword evidence="5" id="KW-1185">Reference proteome</keyword>
<evidence type="ECO:0000313" key="4">
    <source>
        <dbReference type="EMBL" id="KAK2728127.1"/>
    </source>
</evidence>
<feature type="domain" description="Actin interacting protein 3-like C-terminal" evidence="3">
    <location>
        <begin position="86"/>
        <end position="162"/>
    </location>
</feature>
<gene>
    <name evidence="4" type="ORF">QYM36_008564</name>
</gene>
<dbReference type="Gene3D" id="1.20.58.1540">
    <property type="entry name" value="Actin interacting protein 3, C-terminal domain"/>
    <property type="match status" value="1"/>
</dbReference>
<name>A0AA88LF29_ARTSF</name>
<dbReference type="AlphaFoldDB" id="A0AA88LF29"/>
<evidence type="ECO:0000313" key="5">
    <source>
        <dbReference type="Proteomes" id="UP001187531"/>
    </source>
</evidence>
<feature type="compositionally biased region" description="Pro residues" evidence="2">
    <location>
        <begin position="304"/>
        <end position="313"/>
    </location>
</feature>
<sequence length="894" mass="100766">MHMQKSQQIQQRYFASGQFDSLRSQSPCDSLNSLPCDEDPGLVSETESINSDIVANKRLGIKPRASALPVIRTPSKTMEKPLGSVFLQYRSETKRATLPNEVTTIDTVRALFVRAFPNQLTMEYLESPRVSVYILDSSRDMFYDLEDLSDIKDRSVLRIQEVEVPEYLQLGSRAPAHKPVLYCQSSQDTDQSYFSEPEYDSDCQRKHVHKIKGAKISNPPYYQMIHPVASEVQVQPNRRFPNFIPAMQIGPSGDIIRSFSPTLEPPVQINQRDQVTQRFTRPYLNASQYLSISGSVSPQASTPSPRPPIPARPVPRAASPMYYNQPSERREFCTAVKTGDSFREHGSPPLARFQQILPVSQIPSSVASSFPLAHHGSSNTATAQQSFTHSENAQSMEVARLEQMERQLANLTGLLQSAFTSQGHGGNSVSISQDHEVYHPEEHFSVIKSDKSVSFDKKISYNDESRKSILSNSSRQVSFEGPLDERPVKSAIKMTTMPRHSFQGIVDPIEMNSRLRVLQKRTRDLKIDLRSLRKLSVYHTATIKKEFQEFIESVRSVLENINESRFTGKDDILQTESVYNSKVEVLESELSDLEVTVEKVRDNVINKRFRVTTLEVERLATMLSLSSKSVADIKVLFDTNQEVFANALEADIEKVSMEKRFLTDEPTRIDNFIRRCKKLTGTLLTLKRLATVQEQRQFNCPDGQESDSGPQPTPKAVLKGDASTRSGKGRQHWKSETDARTRAQNTLDDLLNQLKNISTDTEITPCSSPKLPQKGNIRNPPPHPPRRPRFQPDRTSSPTNKLVMTGIRVLPSAASPVAREQLSSTSSSTESIDSQNGVLISRRLSMKDHDNKKREPEIYDFGKEAIATTKPISKVEPNSVKKIEEKTWAETDII</sequence>
<dbReference type="EMBL" id="JAVRJZ010000001">
    <property type="protein sequence ID" value="KAK2728127.1"/>
    <property type="molecule type" value="Genomic_DNA"/>
</dbReference>
<protein>
    <recommendedName>
        <fullName evidence="3">Actin interacting protein 3-like C-terminal domain-containing protein</fullName>
    </recommendedName>
</protein>
<evidence type="ECO:0000256" key="2">
    <source>
        <dbReference type="SAM" id="MobiDB-lite"/>
    </source>
</evidence>
<comment type="caution">
    <text evidence="4">The sequence shown here is derived from an EMBL/GenBank/DDBJ whole genome shotgun (WGS) entry which is preliminary data.</text>
</comment>
<accession>A0AA88LF29</accession>
<dbReference type="GO" id="GO:0005737">
    <property type="term" value="C:cytoplasm"/>
    <property type="evidence" value="ECO:0007669"/>
    <property type="project" value="TreeGrafter"/>
</dbReference>
<evidence type="ECO:0000259" key="3">
    <source>
        <dbReference type="Pfam" id="PF03915"/>
    </source>
</evidence>
<keyword evidence="1" id="KW-0175">Coiled coil</keyword>
<feature type="region of interest" description="Disordered" evidence="2">
    <location>
        <begin position="759"/>
        <end position="801"/>
    </location>
</feature>
<dbReference type="Proteomes" id="UP001187531">
    <property type="component" value="Unassembled WGS sequence"/>
</dbReference>
<feature type="compositionally biased region" description="Polar residues" evidence="2">
    <location>
        <begin position="376"/>
        <end position="395"/>
    </location>
</feature>
<proteinExistence type="predicted"/>
<organism evidence="4 5">
    <name type="scientific">Artemia franciscana</name>
    <name type="common">Brine shrimp</name>
    <name type="synonym">Artemia sanfranciscana</name>
    <dbReference type="NCBI Taxonomy" id="6661"/>
    <lineage>
        <taxon>Eukaryota</taxon>
        <taxon>Metazoa</taxon>
        <taxon>Ecdysozoa</taxon>
        <taxon>Arthropoda</taxon>
        <taxon>Crustacea</taxon>
        <taxon>Branchiopoda</taxon>
        <taxon>Anostraca</taxon>
        <taxon>Artemiidae</taxon>
        <taxon>Artemia</taxon>
    </lineage>
</organism>
<reference evidence="4" key="1">
    <citation type="submission" date="2023-07" db="EMBL/GenBank/DDBJ databases">
        <title>Chromosome-level genome assembly of Artemia franciscana.</title>
        <authorList>
            <person name="Jo E."/>
        </authorList>
    </citation>
    <scope>NUCLEOTIDE SEQUENCE</scope>
    <source>
        <tissue evidence="4">Whole body</tissue>
    </source>
</reference>
<dbReference type="Pfam" id="PF03915">
    <property type="entry name" value="AIP3"/>
    <property type="match status" value="1"/>
</dbReference>
<feature type="region of interest" description="Disordered" evidence="2">
    <location>
        <begin position="294"/>
        <end position="325"/>
    </location>
</feature>
<evidence type="ECO:0000256" key="1">
    <source>
        <dbReference type="ARBA" id="ARBA00023054"/>
    </source>
</evidence>
<feature type="region of interest" description="Disordered" evidence="2">
    <location>
        <begin position="370"/>
        <end position="395"/>
    </location>
</feature>
<dbReference type="InterPro" id="IPR051825">
    <property type="entry name" value="SRCIN1"/>
</dbReference>
<dbReference type="InterPro" id="IPR022782">
    <property type="entry name" value="AIP3-like_C"/>
</dbReference>
<feature type="region of interest" description="Disordered" evidence="2">
    <location>
        <begin position="814"/>
        <end position="836"/>
    </location>
</feature>